<feature type="compositionally biased region" description="Polar residues" evidence="1">
    <location>
        <begin position="178"/>
        <end position="193"/>
    </location>
</feature>
<reference evidence="2" key="1">
    <citation type="submission" date="2022-07" db="EMBL/GenBank/DDBJ databases">
        <title>Chromosome-level genome of Muraenolepis orangiensis.</title>
        <authorList>
            <person name="Kim J."/>
        </authorList>
    </citation>
    <scope>NUCLEOTIDE SEQUENCE</scope>
    <source>
        <strain evidence="2">KU_S4_2022</strain>
        <tissue evidence="2">Muscle</tissue>
    </source>
</reference>
<evidence type="ECO:0000313" key="2">
    <source>
        <dbReference type="EMBL" id="KAJ3612319.1"/>
    </source>
</evidence>
<feature type="region of interest" description="Disordered" evidence="1">
    <location>
        <begin position="106"/>
        <end position="215"/>
    </location>
</feature>
<feature type="compositionally biased region" description="Low complexity" evidence="1">
    <location>
        <begin position="326"/>
        <end position="358"/>
    </location>
</feature>
<gene>
    <name evidence="2" type="ORF">NHX12_020595</name>
</gene>
<evidence type="ECO:0000256" key="1">
    <source>
        <dbReference type="SAM" id="MobiDB-lite"/>
    </source>
</evidence>
<dbReference type="PANTHER" id="PTHR12784">
    <property type="entry name" value="STEERIN"/>
    <property type="match status" value="1"/>
</dbReference>
<evidence type="ECO:0008006" key="4">
    <source>
        <dbReference type="Google" id="ProtNLM"/>
    </source>
</evidence>
<accession>A0A9Q0ESB2</accession>
<dbReference type="InterPro" id="IPR039041">
    <property type="entry name" value="Nav/unc-53"/>
</dbReference>
<feature type="compositionally biased region" description="Basic and acidic residues" evidence="1">
    <location>
        <begin position="393"/>
        <end position="408"/>
    </location>
</feature>
<protein>
    <recommendedName>
        <fullName evidence="4">Neuron navigator 3</fullName>
    </recommendedName>
</protein>
<sequence length="502" mass="52483">MRTDSSTQSPRSGCSLSRYPGNQTLASSLLFSANEKVEDIHGSPQTQTQMIENVDACLRFLDNRGVNVQGLSAHGQLSILGLFFILSRYKQQQQYYQSLVELSQQTAGSAPSQGHAPPPDHAPSPASHLKTQEMQPGLAARYAGPPAHSGLGTPQKKNSRLPGPSRGPPAGSVAPRSPASSNLNRRSQSFNSIDKSKPLQYASGNDRDSVRVVPPGPMVGGVFPSVVSSSIPSPAGGKSWRSKSMNLKHSATSSMLGGPAPSPSQASDRLAKPQGSGGSGVTGRSMLEKFRMVHPRSSSSSVADMTLQEEDDVLECGDAPPPAPPTSSSTSRPSSNTKTSSCSSKGSASSGSSKAPPTGAGGGAAGRPKRAPPSGLPGGGADRQENPQSQSPDQHDLVQQHLRPQRDWGRRRRSGTFSENDCSMVVPVSPTKGELVYSRTGYSKTAKQCLQEISVSQQVAVSLEKLAAVSSITPHDAPIVAQAAAETASLMAVIVCPSRLLR</sequence>
<keyword evidence="3" id="KW-1185">Reference proteome</keyword>
<dbReference type="EMBL" id="JANIIK010000036">
    <property type="protein sequence ID" value="KAJ3612319.1"/>
    <property type="molecule type" value="Genomic_DNA"/>
</dbReference>
<dbReference type="SUPFAM" id="SSF47576">
    <property type="entry name" value="Calponin-homology domain, CH-domain"/>
    <property type="match status" value="1"/>
</dbReference>
<comment type="caution">
    <text evidence="2">The sequence shown here is derived from an EMBL/GenBank/DDBJ whole genome shotgun (WGS) entry which is preliminary data.</text>
</comment>
<dbReference type="PANTHER" id="PTHR12784:SF28">
    <property type="entry name" value="PROTEIN SICKIE"/>
    <property type="match status" value="1"/>
</dbReference>
<name>A0A9Q0ESB2_9TELE</name>
<feature type="region of interest" description="Disordered" evidence="1">
    <location>
        <begin position="250"/>
        <end position="421"/>
    </location>
</feature>
<dbReference type="Gene3D" id="1.10.418.10">
    <property type="entry name" value="Calponin-like domain"/>
    <property type="match status" value="1"/>
</dbReference>
<evidence type="ECO:0000313" key="3">
    <source>
        <dbReference type="Proteomes" id="UP001148018"/>
    </source>
</evidence>
<organism evidence="2 3">
    <name type="scientific">Muraenolepis orangiensis</name>
    <name type="common">Patagonian moray cod</name>
    <dbReference type="NCBI Taxonomy" id="630683"/>
    <lineage>
        <taxon>Eukaryota</taxon>
        <taxon>Metazoa</taxon>
        <taxon>Chordata</taxon>
        <taxon>Craniata</taxon>
        <taxon>Vertebrata</taxon>
        <taxon>Euteleostomi</taxon>
        <taxon>Actinopterygii</taxon>
        <taxon>Neopterygii</taxon>
        <taxon>Teleostei</taxon>
        <taxon>Neoteleostei</taxon>
        <taxon>Acanthomorphata</taxon>
        <taxon>Zeiogadaria</taxon>
        <taxon>Gadariae</taxon>
        <taxon>Gadiformes</taxon>
        <taxon>Muraenolepidoidei</taxon>
        <taxon>Muraenolepididae</taxon>
        <taxon>Muraenolepis</taxon>
    </lineage>
</organism>
<dbReference type="OrthoDB" id="2161974at2759"/>
<dbReference type="GO" id="GO:0022008">
    <property type="term" value="P:neurogenesis"/>
    <property type="evidence" value="ECO:0007669"/>
    <property type="project" value="InterPro"/>
</dbReference>
<dbReference type="InterPro" id="IPR036872">
    <property type="entry name" value="CH_dom_sf"/>
</dbReference>
<proteinExistence type="predicted"/>
<dbReference type="Proteomes" id="UP001148018">
    <property type="component" value="Unassembled WGS sequence"/>
</dbReference>
<dbReference type="AlphaFoldDB" id="A0A9Q0ESB2"/>